<gene>
    <name evidence="1" type="ORF">Ab1vBOLIVR1_gp67</name>
</gene>
<evidence type="ECO:0000313" key="1">
    <source>
        <dbReference type="EMBL" id="QIW87262.1"/>
    </source>
</evidence>
<sequence length="60" mass="6978">MTQLHRLGAYRKKMVRHLNHAEMAYKKATTDAEKVQILDELMRLKANADKEQTDATPPRN</sequence>
<proteinExistence type="predicted"/>
<evidence type="ECO:0000313" key="2">
    <source>
        <dbReference type="Proteomes" id="UP000671973"/>
    </source>
</evidence>
<accession>A0A858MR60</accession>
<name>A0A858MR60_9CAUD</name>
<reference evidence="1 2" key="1">
    <citation type="submission" date="2020-03" db="EMBL/GenBank/DDBJ databases">
        <authorList>
            <person name="Holtappels D."/>
            <person name="Bomans J.P.J."/>
            <person name="Lavigne R."/>
            <person name="Wagemans J."/>
        </authorList>
    </citation>
    <scope>NUCLEOTIDE SEQUENCE [LARGE SCALE GENOMIC DNA]</scope>
    <source>
        <strain evidence="1 2">OLIVR1</strain>
    </source>
</reference>
<organism evidence="1 2">
    <name type="scientific">Agrobacterium phage OLIVR1</name>
    <dbReference type="NCBI Taxonomy" id="2723769"/>
    <lineage>
        <taxon>Viruses</taxon>
        <taxon>Duplodnaviria</taxon>
        <taxon>Heunggongvirae</taxon>
        <taxon>Uroviricota</taxon>
        <taxon>Caudoviricetes</taxon>
        <taxon>Schitoviridae</taxon>
        <taxon>Oliverunavirus</taxon>
        <taxon>Oliverunavirus OLIVR1</taxon>
    </lineage>
</organism>
<dbReference type="Proteomes" id="UP000671973">
    <property type="component" value="Segment"/>
</dbReference>
<dbReference type="EMBL" id="MT234338">
    <property type="protein sequence ID" value="QIW87262.1"/>
    <property type="molecule type" value="Genomic_DNA"/>
</dbReference>
<protein>
    <submittedName>
        <fullName evidence="1">Uncharacterized protein</fullName>
    </submittedName>
</protein>
<keyword evidence="2" id="KW-1185">Reference proteome</keyword>